<dbReference type="Proteomes" id="UP000887013">
    <property type="component" value="Unassembled WGS sequence"/>
</dbReference>
<comment type="caution">
    <text evidence="2">The sequence shown here is derived from an EMBL/GenBank/DDBJ whole genome shotgun (WGS) entry which is preliminary data.</text>
</comment>
<evidence type="ECO:0000313" key="3">
    <source>
        <dbReference type="Proteomes" id="UP000887013"/>
    </source>
</evidence>
<evidence type="ECO:0000313" key="2">
    <source>
        <dbReference type="EMBL" id="GFT72316.1"/>
    </source>
</evidence>
<proteinExistence type="predicted"/>
<gene>
    <name evidence="2" type="ORF">NPIL_542351</name>
</gene>
<reference evidence="2" key="1">
    <citation type="submission" date="2020-08" db="EMBL/GenBank/DDBJ databases">
        <title>Multicomponent nature underlies the extraordinary mechanical properties of spider dragline silk.</title>
        <authorList>
            <person name="Kono N."/>
            <person name="Nakamura H."/>
            <person name="Mori M."/>
            <person name="Yoshida Y."/>
            <person name="Ohtoshi R."/>
            <person name="Malay A.D."/>
            <person name="Moran D.A.P."/>
            <person name="Tomita M."/>
            <person name="Numata K."/>
            <person name="Arakawa K."/>
        </authorList>
    </citation>
    <scope>NUCLEOTIDE SEQUENCE</scope>
</reference>
<accession>A0A8X6TYX6</accession>
<feature type="region of interest" description="Disordered" evidence="1">
    <location>
        <begin position="1"/>
        <end position="20"/>
    </location>
</feature>
<dbReference type="AlphaFoldDB" id="A0A8X6TYX6"/>
<dbReference type="EMBL" id="BMAW01116829">
    <property type="protein sequence ID" value="GFT72316.1"/>
    <property type="molecule type" value="Genomic_DNA"/>
</dbReference>
<protein>
    <submittedName>
        <fullName evidence="2">Uncharacterized protein</fullName>
    </submittedName>
</protein>
<organism evidence="2 3">
    <name type="scientific">Nephila pilipes</name>
    <name type="common">Giant wood spider</name>
    <name type="synonym">Nephila maculata</name>
    <dbReference type="NCBI Taxonomy" id="299642"/>
    <lineage>
        <taxon>Eukaryota</taxon>
        <taxon>Metazoa</taxon>
        <taxon>Ecdysozoa</taxon>
        <taxon>Arthropoda</taxon>
        <taxon>Chelicerata</taxon>
        <taxon>Arachnida</taxon>
        <taxon>Araneae</taxon>
        <taxon>Araneomorphae</taxon>
        <taxon>Entelegynae</taxon>
        <taxon>Araneoidea</taxon>
        <taxon>Nephilidae</taxon>
        <taxon>Nephila</taxon>
    </lineage>
</organism>
<evidence type="ECO:0000256" key="1">
    <source>
        <dbReference type="SAM" id="MobiDB-lite"/>
    </source>
</evidence>
<keyword evidence="3" id="KW-1185">Reference proteome</keyword>
<name>A0A8X6TYX6_NEPPI</name>
<feature type="compositionally biased region" description="Basic and acidic residues" evidence="1">
    <location>
        <begin position="10"/>
        <end position="19"/>
    </location>
</feature>
<sequence>MGAGVVTASDARRKAETYRRPAGQLEDGNYRWDSERWLRQKAGQCKWYDGGSDFLFECQSLNPRDILLGMSEVEREGHKVRKCPSEEEAARGVGVVTASDGRRKAETYRRPAGQLEVKFALTGV</sequence>